<keyword evidence="13" id="KW-1185">Reference proteome</keyword>
<keyword evidence="4" id="KW-0808">Transferase</keyword>
<keyword evidence="3" id="KW-0597">Phosphoprotein</keyword>
<keyword evidence="7" id="KW-0067">ATP-binding</keyword>
<comment type="catalytic activity">
    <reaction evidence="1">
        <text>ATP + protein L-histidine = ADP + protein N-phospho-L-histidine.</text>
        <dbReference type="EC" id="2.7.13.3"/>
    </reaction>
</comment>
<evidence type="ECO:0000256" key="2">
    <source>
        <dbReference type="ARBA" id="ARBA00012438"/>
    </source>
</evidence>
<dbReference type="STRING" id="1423774.FD31_GL002002"/>
<reference evidence="12 13" key="1">
    <citation type="journal article" date="2015" name="Genome Announc.">
        <title>Expanding the biotechnology potential of lactobacilli through comparative genomics of 213 strains and associated genera.</title>
        <authorList>
            <person name="Sun Z."/>
            <person name="Harris H.M."/>
            <person name="McCann A."/>
            <person name="Guo C."/>
            <person name="Argimon S."/>
            <person name="Zhang W."/>
            <person name="Yang X."/>
            <person name="Jeffery I.B."/>
            <person name="Cooney J.C."/>
            <person name="Kagawa T.F."/>
            <person name="Liu W."/>
            <person name="Song Y."/>
            <person name="Salvetti E."/>
            <person name="Wrobel A."/>
            <person name="Rasinkangas P."/>
            <person name="Parkhill J."/>
            <person name="Rea M.C."/>
            <person name="O'Sullivan O."/>
            <person name="Ritari J."/>
            <person name="Douillard F.P."/>
            <person name="Paul Ross R."/>
            <person name="Yang R."/>
            <person name="Briner A.E."/>
            <person name="Felis G.E."/>
            <person name="de Vos W.M."/>
            <person name="Barrangou R."/>
            <person name="Klaenhammer T.R."/>
            <person name="Caufield P.W."/>
            <person name="Cui Y."/>
            <person name="Zhang H."/>
            <person name="O'Toole P.W."/>
        </authorList>
    </citation>
    <scope>NUCLEOTIDE SEQUENCE [LARGE SCALE GENOMIC DNA]</scope>
    <source>
        <strain evidence="12 13">DSM 16982</strain>
    </source>
</reference>
<dbReference type="GO" id="GO:0016020">
    <property type="term" value="C:membrane"/>
    <property type="evidence" value="ECO:0007669"/>
    <property type="project" value="InterPro"/>
</dbReference>
<dbReference type="PANTHER" id="PTHR24421">
    <property type="entry name" value="NITRATE/NITRITE SENSOR PROTEIN NARX-RELATED"/>
    <property type="match status" value="1"/>
</dbReference>
<evidence type="ECO:0000256" key="10">
    <source>
        <dbReference type="SAM" id="Phobius"/>
    </source>
</evidence>
<feature type="coiled-coil region" evidence="9">
    <location>
        <begin position="158"/>
        <end position="194"/>
    </location>
</feature>
<accession>A0A0R1WHE3</accession>
<comment type="caution">
    <text evidence="12">The sequence shown here is derived from an EMBL/GenBank/DDBJ whole genome shotgun (WGS) entry which is preliminary data.</text>
</comment>
<dbReference type="GO" id="GO:0005524">
    <property type="term" value="F:ATP binding"/>
    <property type="evidence" value="ECO:0007669"/>
    <property type="project" value="UniProtKB-KW"/>
</dbReference>
<dbReference type="PANTHER" id="PTHR24421:SF10">
    <property type="entry name" value="NITRATE_NITRITE SENSOR PROTEIN NARQ"/>
    <property type="match status" value="1"/>
</dbReference>
<dbReference type="PATRIC" id="fig|1423774.3.peg.2080"/>
<name>A0A0R1WHE3_9LACO</name>
<dbReference type="EC" id="2.7.13.3" evidence="2"/>
<evidence type="ECO:0000313" key="13">
    <source>
        <dbReference type="Proteomes" id="UP000051302"/>
    </source>
</evidence>
<gene>
    <name evidence="12" type="ORF">FD31_GL002002</name>
</gene>
<evidence type="ECO:0000313" key="12">
    <source>
        <dbReference type="EMBL" id="KRM14310.1"/>
    </source>
</evidence>
<evidence type="ECO:0000256" key="7">
    <source>
        <dbReference type="ARBA" id="ARBA00022840"/>
    </source>
</evidence>
<dbReference type="AlphaFoldDB" id="A0A0R1WHE3"/>
<feature type="transmembrane region" description="Helical" evidence="10">
    <location>
        <begin position="55"/>
        <end position="72"/>
    </location>
</feature>
<evidence type="ECO:0000256" key="5">
    <source>
        <dbReference type="ARBA" id="ARBA00022741"/>
    </source>
</evidence>
<dbReference type="GO" id="GO:0000155">
    <property type="term" value="F:phosphorelay sensor kinase activity"/>
    <property type="evidence" value="ECO:0007669"/>
    <property type="project" value="InterPro"/>
</dbReference>
<dbReference type="GO" id="GO:0046983">
    <property type="term" value="F:protein dimerization activity"/>
    <property type="evidence" value="ECO:0007669"/>
    <property type="project" value="InterPro"/>
</dbReference>
<dbReference type="Gene3D" id="3.30.565.10">
    <property type="entry name" value="Histidine kinase-like ATPase, C-terminal domain"/>
    <property type="match status" value="1"/>
</dbReference>
<evidence type="ECO:0000256" key="1">
    <source>
        <dbReference type="ARBA" id="ARBA00000085"/>
    </source>
</evidence>
<feature type="domain" description="Signal transduction histidine kinase subgroup 3 dimerisation and phosphoacceptor" evidence="11">
    <location>
        <begin position="106"/>
        <end position="171"/>
    </location>
</feature>
<evidence type="ECO:0000256" key="8">
    <source>
        <dbReference type="ARBA" id="ARBA00023012"/>
    </source>
</evidence>
<dbReference type="Gene3D" id="1.20.5.1930">
    <property type="match status" value="1"/>
</dbReference>
<dbReference type="EMBL" id="AZFV01000043">
    <property type="protein sequence ID" value="KRM14310.1"/>
    <property type="molecule type" value="Genomic_DNA"/>
</dbReference>
<proteinExistence type="predicted"/>
<keyword evidence="10" id="KW-0812">Transmembrane</keyword>
<keyword evidence="6" id="KW-0418">Kinase</keyword>
<keyword evidence="5" id="KW-0547">Nucleotide-binding</keyword>
<dbReference type="Proteomes" id="UP000051302">
    <property type="component" value="Unassembled WGS sequence"/>
</dbReference>
<dbReference type="Pfam" id="PF07730">
    <property type="entry name" value="HisKA_3"/>
    <property type="match status" value="1"/>
</dbReference>
<keyword evidence="10" id="KW-1133">Transmembrane helix</keyword>
<evidence type="ECO:0000256" key="6">
    <source>
        <dbReference type="ARBA" id="ARBA00022777"/>
    </source>
</evidence>
<dbReference type="InterPro" id="IPR036890">
    <property type="entry name" value="HATPase_C_sf"/>
</dbReference>
<sequence>MTTAEYTVKQNPKPKHIIIIQFIIYFCYFVIPRSLKLNYHSWVGYVQLVLAPYNVQFWSTYFISYLYLNLIAKNNAIDSLNKELINKVDQLQDYSSKIKELTLIEERQRISQNLHDMLGHSLIGLRLHLDALNQVIDTNPEKSHQILDKSKDIIDHSLVELRETVNELKETKELADLQSALDELKNAISVSEEVKVDLKTYFDVNKLDITVKDLIYKTCQEFITNSIKHGHSSLITIKLRLINSEMTFNLSNNGADAKNIVASNGINGIKHRVEKLNGQVNFSNNDPSGFKTDITIPIGENIND</sequence>
<feature type="transmembrane region" description="Helical" evidence="10">
    <location>
        <begin position="17"/>
        <end position="35"/>
    </location>
</feature>
<evidence type="ECO:0000259" key="11">
    <source>
        <dbReference type="Pfam" id="PF07730"/>
    </source>
</evidence>
<organism evidence="12 13">
    <name type="scientific">Companilactobacillus nantensis DSM 16982</name>
    <dbReference type="NCBI Taxonomy" id="1423774"/>
    <lineage>
        <taxon>Bacteria</taxon>
        <taxon>Bacillati</taxon>
        <taxon>Bacillota</taxon>
        <taxon>Bacilli</taxon>
        <taxon>Lactobacillales</taxon>
        <taxon>Lactobacillaceae</taxon>
        <taxon>Companilactobacillus</taxon>
    </lineage>
</organism>
<dbReference type="InterPro" id="IPR011712">
    <property type="entry name" value="Sig_transdc_His_kin_sub3_dim/P"/>
</dbReference>
<dbReference type="SUPFAM" id="SSF55874">
    <property type="entry name" value="ATPase domain of HSP90 chaperone/DNA topoisomerase II/histidine kinase"/>
    <property type="match status" value="1"/>
</dbReference>
<evidence type="ECO:0000256" key="4">
    <source>
        <dbReference type="ARBA" id="ARBA00022679"/>
    </source>
</evidence>
<evidence type="ECO:0000256" key="3">
    <source>
        <dbReference type="ARBA" id="ARBA00022553"/>
    </source>
</evidence>
<keyword evidence="8" id="KW-0902">Two-component regulatory system</keyword>
<protein>
    <recommendedName>
        <fullName evidence="2">histidine kinase</fullName>
        <ecNumber evidence="2">2.7.13.3</ecNumber>
    </recommendedName>
</protein>
<dbReference type="InterPro" id="IPR050482">
    <property type="entry name" value="Sensor_HK_TwoCompSys"/>
</dbReference>
<keyword evidence="9" id="KW-0175">Coiled coil</keyword>
<evidence type="ECO:0000256" key="9">
    <source>
        <dbReference type="SAM" id="Coils"/>
    </source>
</evidence>
<keyword evidence="10" id="KW-0472">Membrane</keyword>